<sequence length="65" mass="7668">MKLIVELIYERKAITSLCETIEKRLNQIEKIDYAKFNDQKIKTTSILTTLFLKISATFLKLLAYR</sequence>
<evidence type="ECO:0000313" key="2">
    <source>
        <dbReference type="EMBL" id="TKK81131.1"/>
    </source>
</evidence>
<dbReference type="Proteomes" id="UP000305511">
    <property type="component" value="Unassembled WGS sequence"/>
</dbReference>
<protein>
    <submittedName>
        <fullName evidence="2">Uncharacterized protein</fullName>
    </submittedName>
</protein>
<gene>
    <name evidence="1" type="ORF">EU507_04555</name>
    <name evidence="2" type="ORF">EY666_11565</name>
</gene>
<dbReference type="Proteomes" id="UP000292223">
    <property type="component" value="Unassembled WGS sequence"/>
</dbReference>
<reference evidence="2 4" key="1">
    <citation type="submission" date="2019-02" db="EMBL/GenBank/DDBJ databases">
        <title>Bacteria dissemination in different level of health care in South Africa: the effectiveness of infections prevention and control.</title>
        <authorList>
            <person name="Shobo C."/>
            <person name="Amoako D.G."/>
            <person name="Allam M."/>
            <person name="Ismail A."/>
            <person name="Bester L.A."/>
            <person name="Essack S.Y."/>
        </authorList>
    </citation>
    <scope>NUCLEOTIDE SEQUENCE [LARGE SCALE GENOMIC DNA]</scope>
    <source>
        <strain evidence="2 4">2SIL2</strain>
    </source>
</reference>
<dbReference type="AlphaFoldDB" id="A0A431HAM4"/>
<dbReference type="KEGG" id="ene:ENT_15720"/>
<evidence type="ECO:0000313" key="4">
    <source>
        <dbReference type="Proteomes" id="UP000305511"/>
    </source>
</evidence>
<name>A0A431HAM4_ENTFL</name>
<comment type="caution">
    <text evidence="2">The sequence shown here is derived from an EMBL/GenBank/DDBJ whole genome shotgun (WGS) entry which is preliminary data.</text>
</comment>
<evidence type="ECO:0000313" key="1">
    <source>
        <dbReference type="EMBL" id="RYU34740.1"/>
    </source>
</evidence>
<dbReference type="EMBL" id="SIYF01000282">
    <property type="protein sequence ID" value="TKK81131.1"/>
    <property type="molecule type" value="Genomic_DNA"/>
</dbReference>
<accession>A0A431HAM4</accession>
<proteinExistence type="predicted"/>
<reference evidence="1 3" key="2">
    <citation type="submission" date="2019-02" db="EMBL/GenBank/DDBJ databases">
        <title>From farm to fork: dissemination of Tn554::fexA-optrA in linezolid-resistant Enterococcus faecalis clones from chicken feces and meat in Tunisia.</title>
        <authorList>
            <person name="Tedim A.P."/>
            <person name="Elghaieb H."/>
            <person name="Abbassi M.S."/>
            <person name="Novais C."/>
            <person name="Hassen A."/>
            <person name="Peixe L."/>
            <person name="Freitas A.R."/>
        </authorList>
    </citation>
    <scope>NUCLEOTIDE SEQUENCE [LARGE SCALE GENOMIC DNA]</scope>
    <source>
        <strain evidence="1 3">728T</strain>
    </source>
</reference>
<evidence type="ECO:0000313" key="3">
    <source>
        <dbReference type="Proteomes" id="UP000292223"/>
    </source>
</evidence>
<organism evidence="2 4">
    <name type="scientific">Enterococcus faecalis</name>
    <name type="common">Streptococcus faecalis</name>
    <dbReference type="NCBI Taxonomy" id="1351"/>
    <lineage>
        <taxon>Bacteria</taxon>
        <taxon>Bacillati</taxon>
        <taxon>Bacillota</taxon>
        <taxon>Bacilli</taxon>
        <taxon>Lactobacillales</taxon>
        <taxon>Enterococcaceae</taxon>
        <taxon>Enterococcus</taxon>
    </lineage>
</organism>
<dbReference type="EMBL" id="SEWT01000002">
    <property type="protein sequence ID" value="RYU34740.1"/>
    <property type="molecule type" value="Genomic_DNA"/>
</dbReference>